<organism evidence="2 3">
    <name type="scientific">Cupriavidus basilensis</name>
    <dbReference type="NCBI Taxonomy" id="68895"/>
    <lineage>
        <taxon>Bacteria</taxon>
        <taxon>Pseudomonadati</taxon>
        <taxon>Pseudomonadota</taxon>
        <taxon>Betaproteobacteria</taxon>
        <taxon>Burkholderiales</taxon>
        <taxon>Burkholderiaceae</taxon>
        <taxon>Cupriavidus</taxon>
    </lineage>
</organism>
<accession>A0A643G0I8</accession>
<reference evidence="2 3" key="1">
    <citation type="submission" date="2020-10" db="EMBL/GenBank/DDBJ databases">
        <title>Complete genome sequence of Cupriavidus basilensis CCUG 49340T.</title>
        <authorList>
            <person name="Salva-Serra F."/>
            <person name="Donoso R.A."/>
            <person name="Cho K.H."/>
            <person name="Yoo J.A."/>
            <person name="Lee K."/>
            <person name="Yoon S.-H."/>
            <person name="Perez-Pantoja D."/>
            <person name="Moore E.R.B."/>
        </authorList>
    </citation>
    <scope>NUCLEOTIDE SEQUENCE [LARGE SCALE GENOMIC DNA]</scope>
    <source>
        <strain evidence="3">CCUG 49340</strain>
        <plasmid evidence="2 3">pRK1-1</plasmid>
    </source>
</reference>
<dbReference type="InterPro" id="IPR029058">
    <property type="entry name" value="AB_hydrolase_fold"/>
</dbReference>
<dbReference type="InterPro" id="IPR000073">
    <property type="entry name" value="AB_hydrolase_1"/>
</dbReference>
<evidence type="ECO:0000259" key="1">
    <source>
        <dbReference type="Pfam" id="PF00561"/>
    </source>
</evidence>
<dbReference type="Gene3D" id="3.40.50.1820">
    <property type="entry name" value="alpha/beta hydrolase"/>
    <property type="match status" value="1"/>
</dbReference>
<protein>
    <submittedName>
        <fullName evidence="2">Alpha/beta hydrolase</fullName>
    </submittedName>
</protein>
<name>A0A643G0I8_9BURK</name>
<feature type="domain" description="AB hydrolase-1" evidence="1">
    <location>
        <begin position="40"/>
        <end position="273"/>
    </location>
</feature>
<geneLocation type="plasmid" evidence="2 3">
    <name>pRK1-1</name>
</geneLocation>
<dbReference type="SUPFAM" id="SSF53474">
    <property type="entry name" value="alpha/beta-Hydrolases"/>
    <property type="match status" value="1"/>
</dbReference>
<dbReference type="EMBL" id="CP062805">
    <property type="protein sequence ID" value="QOT81572.1"/>
    <property type="molecule type" value="Genomic_DNA"/>
</dbReference>
<dbReference type="RefSeq" id="WP_058697620.1">
    <property type="nucleotide sequence ID" value="NZ_CP062805.1"/>
</dbReference>
<proteinExistence type="predicted"/>
<keyword evidence="2" id="KW-0378">Hydrolase</keyword>
<dbReference type="AlphaFoldDB" id="A0A643G0I8"/>
<evidence type="ECO:0000313" key="3">
    <source>
        <dbReference type="Proteomes" id="UP000397656"/>
    </source>
</evidence>
<dbReference type="Proteomes" id="UP000397656">
    <property type="component" value="Plasmid pRK1-1"/>
</dbReference>
<gene>
    <name evidence="2" type="ORF">F7R26_036705</name>
</gene>
<sequence>MNARAPLTTLALAGAWPQPSFVSTASGIAVPYVEAGSGEPMVFVHGSLCDFRYWDPQLASLSKNFHCFAPSLGHYWPETGAFGRGAFSWEAHVAEIAEFIAALGLEPVHLVGHSRGGCIAFHLAREYPHLVKTLTLADPGGPVQATPQAEAGKLPPATHALRAKAAELIEQGEFDAGLNLFVDSVTMPGFWSKSSQSFRRMALDNAPTLPKQLLDPLPAYTREAAREIQCRTLLIDGQKSPRMFRSTVEKLQEWIGRAERQTIAGASHGMNIANPGAFNRAVAGLATG</sequence>
<dbReference type="GO" id="GO:0016787">
    <property type="term" value="F:hydrolase activity"/>
    <property type="evidence" value="ECO:0007669"/>
    <property type="project" value="UniProtKB-KW"/>
</dbReference>
<dbReference type="GeneID" id="98406516"/>
<evidence type="ECO:0000313" key="2">
    <source>
        <dbReference type="EMBL" id="QOT81572.1"/>
    </source>
</evidence>
<keyword evidence="2" id="KW-0614">Plasmid</keyword>
<dbReference type="PANTHER" id="PTHR43798">
    <property type="entry name" value="MONOACYLGLYCEROL LIPASE"/>
    <property type="match status" value="1"/>
</dbReference>
<dbReference type="Pfam" id="PF00561">
    <property type="entry name" value="Abhydrolase_1"/>
    <property type="match status" value="1"/>
</dbReference>
<dbReference type="InterPro" id="IPR050266">
    <property type="entry name" value="AB_hydrolase_sf"/>
</dbReference>